<keyword evidence="1" id="KW-1185">Reference proteome</keyword>
<proteinExistence type="predicted"/>
<name>A0A915CS06_9BILA</name>
<protein>
    <submittedName>
        <fullName evidence="2">Uncharacterized protein</fullName>
    </submittedName>
</protein>
<dbReference type="WBParaSite" id="jg11583">
    <property type="protein sequence ID" value="jg11583"/>
    <property type="gene ID" value="jg11583"/>
</dbReference>
<sequence length="67" mass="7421">MQPTDSLGPVPQLPDVVHGGHKVLKVGLLHDSICLTHQHVRCQKEEEQFFWSFSAGGSVKVSTPRFP</sequence>
<accession>A0A915CS06</accession>
<dbReference type="AlphaFoldDB" id="A0A915CS06"/>
<dbReference type="Proteomes" id="UP000887574">
    <property type="component" value="Unplaced"/>
</dbReference>
<evidence type="ECO:0000313" key="1">
    <source>
        <dbReference type="Proteomes" id="UP000887574"/>
    </source>
</evidence>
<organism evidence="1 2">
    <name type="scientific">Ditylenchus dipsaci</name>
    <dbReference type="NCBI Taxonomy" id="166011"/>
    <lineage>
        <taxon>Eukaryota</taxon>
        <taxon>Metazoa</taxon>
        <taxon>Ecdysozoa</taxon>
        <taxon>Nematoda</taxon>
        <taxon>Chromadorea</taxon>
        <taxon>Rhabditida</taxon>
        <taxon>Tylenchina</taxon>
        <taxon>Tylenchomorpha</taxon>
        <taxon>Sphaerularioidea</taxon>
        <taxon>Anguinidae</taxon>
        <taxon>Anguininae</taxon>
        <taxon>Ditylenchus</taxon>
    </lineage>
</organism>
<reference evidence="2" key="1">
    <citation type="submission" date="2022-11" db="UniProtKB">
        <authorList>
            <consortium name="WormBaseParasite"/>
        </authorList>
    </citation>
    <scope>IDENTIFICATION</scope>
</reference>
<evidence type="ECO:0000313" key="2">
    <source>
        <dbReference type="WBParaSite" id="jg11583"/>
    </source>
</evidence>